<evidence type="ECO:0000313" key="15">
    <source>
        <dbReference type="Proteomes" id="UP000184123"/>
    </source>
</evidence>
<evidence type="ECO:0000256" key="6">
    <source>
        <dbReference type="ARBA" id="ARBA00022692"/>
    </source>
</evidence>
<reference evidence="13 16" key="2">
    <citation type="submission" date="2019-07" db="EMBL/GenBank/DDBJ databases">
        <title>Whole genome shotgun sequence of Halomonas cupida NBRC 102219.</title>
        <authorList>
            <person name="Hosoyama A."/>
            <person name="Uohara A."/>
            <person name="Ohji S."/>
            <person name="Ichikawa N."/>
        </authorList>
    </citation>
    <scope>NUCLEOTIDE SEQUENCE [LARGE SCALE GENOMIC DNA]</scope>
    <source>
        <strain evidence="13 16">NBRC 102219</strain>
    </source>
</reference>
<evidence type="ECO:0000313" key="16">
    <source>
        <dbReference type="Proteomes" id="UP000321726"/>
    </source>
</evidence>
<dbReference type="InterPro" id="IPR003004">
    <property type="entry name" value="GspF/PilC"/>
</dbReference>
<reference evidence="14 15" key="1">
    <citation type="submission" date="2016-11" db="EMBL/GenBank/DDBJ databases">
        <authorList>
            <person name="Jaros S."/>
            <person name="Januszkiewicz K."/>
            <person name="Wedrychowicz H."/>
        </authorList>
    </citation>
    <scope>NUCLEOTIDE SEQUENCE [LARGE SCALE GENOMIC DNA]</scope>
    <source>
        <strain evidence="14 15">DSM 4740</strain>
    </source>
</reference>
<dbReference type="InterPro" id="IPR018076">
    <property type="entry name" value="T2SS_GspF_dom"/>
</dbReference>
<accession>A0A1M7LVY9</accession>
<organism evidence="14 15">
    <name type="scientific">Halomonas cupida</name>
    <dbReference type="NCBI Taxonomy" id="44933"/>
    <lineage>
        <taxon>Bacteria</taxon>
        <taxon>Pseudomonadati</taxon>
        <taxon>Pseudomonadota</taxon>
        <taxon>Gammaproteobacteria</taxon>
        <taxon>Oceanospirillales</taxon>
        <taxon>Halomonadaceae</taxon>
        <taxon>Halomonas</taxon>
    </lineage>
</organism>
<keyword evidence="6 9" id="KW-0812">Transmembrane</keyword>
<proteinExistence type="inferred from homology"/>
<comment type="similarity">
    <text evidence="2 9">Belongs to the GSP F family.</text>
</comment>
<keyword evidence="8 11" id="KW-0472">Membrane</keyword>
<keyword evidence="16" id="KW-1185">Reference proteome</keyword>
<dbReference type="AlphaFoldDB" id="A0A1M7LVY9"/>
<dbReference type="GO" id="GO:0005886">
    <property type="term" value="C:plasma membrane"/>
    <property type="evidence" value="ECO:0007669"/>
    <property type="project" value="UniProtKB-SubCell"/>
</dbReference>
<dbReference type="InterPro" id="IPR001992">
    <property type="entry name" value="T2SS_GspF/T4SS_PilC_CS"/>
</dbReference>
<evidence type="ECO:0000256" key="11">
    <source>
        <dbReference type="SAM" id="Phobius"/>
    </source>
</evidence>
<sequence length="432" mass="47778">MKQTLSQHASPRHTAPRQSPAPQTLPPQALPKHLPLRYWRWTGIGADGQRRSGEIAAHHRNEVLQQLRAQGIAMKALRRGRRWNRRKGRIAPRDIMLFSRQLATLLQAGIPLLQALDVLAASLTHPGVRSLTVNLHQQVADGAGFSRALERFPQHFDALYRSMVEAGEQSGSLDRMLERLACHLERRESLKGRVHKALWYPACVILIGLLVTALLLIKVVPQFEQMFASFGADLPPLTQLTLSLSELARDWWLATSVMTLASAGLLHVALRRSPPLCRIAERLMMRLPVIGVVLERAIVARFCRTLATTHAAGVPLVDGLHTAGGATGSHIYRQAVSRISRDVASGQQLYFTMLNSRRFPTLAVQLVRIGEESGALGAMLVRLAEYYEEDVEQRTDTLTTLLEPLVIAVLGLLVGGLVLSMYLPILELGSVV</sequence>
<dbReference type="PRINTS" id="PR00812">
    <property type="entry name" value="BCTERIALGSPF"/>
</dbReference>
<keyword evidence="5" id="KW-0997">Cell inner membrane</keyword>
<feature type="domain" description="Type II secretion system protein GspF" evidence="12">
    <location>
        <begin position="302"/>
        <end position="424"/>
    </location>
</feature>
<evidence type="ECO:0000313" key="14">
    <source>
        <dbReference type="EMBL" id="SHM82514.1"/>
    </source>
</evidence>
<keyword evidence="4" id="KW-1003">Cell membrane</keyword>
<name>A0A1M7LVY9_9GAMM</name>
<evidence type="ECO:0000256" key="5">
    <source>
        <dbReference type="ARBA" id="ARBA00022519"/>
    </source>
</evidence>
<evidence type="ECO:0000256" key="4">
    <source>
        <dbReference type="ARBA" id="ARBA00022475"/>
    </source>
</evidence>
<feature type="domain" description="Type II secretion system protein GspF" evidence="12">
    <location>
        <begin position="98"/>
        <end position="221"/>
    </location>
</feature>
<evidence type="ECO:0000256" key="10">
    <source>
        <dbReference type="SAM" id="MobiDB-lite"/>
    </source>
</evidence>
<dbReference type="Proteomes" id="UP000321726">
    <property type="component" value="Unassembled WGS sequence"/>
</dbReference>
<evidence type="ECO:0000256" key="9">
    <source>
        <dbReference type="RuleBase" id="RU003923"/>
    </source>
</evidence>
<keyword evidence="7 11" id="KW-1133">Transmembrane helix</keyword>
<comment type="subcellular location">
    <subcellularLocation>
        <location evidence="1 9">Cell inner membrane</location>
        <topology evidence="1 9">Multi-pass membrane protein</topology>
    </subcellularLocation>
</comment>
<dbReference type="Proteomes" id="UP000184123">
    <property type="component" value="Unassembled WGS sequence"/>
</dbReference>
<dbReference type="PANTHER" id="PTHR30012">
    <property type="entry name" value="GENERAL SECRETION PATHWAY PROTEIN"/>
    <property type="match status" value="1"/>
</dbReference>
<dbReference type="STRING" id="44933.SAMN05660971_03974"/>
<evidence type="ECO:0000256" key="8">
    <source>
        <dbReference type="ARBA" id="ARBA00023136"/>
    </source>
</evidence>
<evidence type="ECO:0000256" key="7">
    <source>
        <dbReference type="ARBA" id="ARBA00022989"/>
    </source>
</evidence>
<feature type="region of interest" description="Disordered" evidence="10">
    <location>
        <begin position="1"/>
        <end position="30"/>
    </location>
</feature>
<dbReference type="EMBL" id="BJXU01000170">
    <property type="protein sequence ID" value="GEN25866.1"/>
    <property type="molecule type" value="Genomic_DNA"/>
</dbReference>
<feature type="transmembrane region" description="Helical" evidence="11">
    <location>
        <begin position="197"/>
        <end position="217"/>
    </location>
</feature>
<dbReference type="Gene3D" id="1.20.81.30">
    <property type="entry name" value="Type II secretion system (T2SS), domain F"/>
    <property type="match status" value="2"/>
</dbReference>
<gene>
    <name evidence="13" type="primary">pilC</name>
    <name evidence="13" type="ORF">HCU01_38150</name>
    <name evidence="14" type="ORF">SAMN05660971_03974</name>
</gene>
<dbReference type="EMBL" id="FRCA01000014">
    <property type="protein sequence ID" value="SHM82514.1"/>
    <property type="molecule type" value="Genomic_DNA"/>
</dbReference>
<dbReference type="RefSeq" id="WP_084542055.1">
    <property type="nucleotide sequence ID" value="NZ_BJXU01000170.1"/>
</dbReference>
<evidence type="ECO:0000259" key="12">
    <source>
        <dbReference type="Pfam" id="PF00482"/>
    </source>
</evidence>
<dbReference type="PROSITE" id="PS00874">
    <property type="entry name" value="T2SP_F"/>
    <property type="match status" value="1"/>
</dbReference>
<dbReference type="InterPro" id="IPR042094">
    <property type="entry name" value="T2SS_GspF_sf"/>
</dbReference>
<keyword evidence="3 9" id="KW-0813">Transport</keyword>
<evidence type="ECO:0000313" key="13">
    <source>
        <dbReference type="EMBL" id="GEN25866.1"/>
    </source>
</evidence>
<feature type="transmembrane region" description="Helical" evidence="11">
    <location>
        <begin position="404"/>
        <end position="425"/>
    </location>
</feature>
<dbReference type="FunFam" id="1.20.81.30:FF:000001">
    <property type="entry name" value="Type II secretion system protein F"/>
    <property type="match status" value="2"/>
</dbReference>
<evidence type="ECO:0000256" key="3">
    <source>
        <dbReference type="ARBA" id="ARBA00022448"/>
    </source>
</evidence>
<dbReference type="Pfam" id="PF00482">
    <property type="entry name" value="T2SSF"/>
    <property type="match status" value="2"/>
</dbReference>
<evidence type="ECO:0000256" key="2">
    <source>
        <dbReference type="ARBA" id="ARBA00005745"/>
    </source>
</evidence>
<dbReference type="GO" id="GO:0015628">
    <property type="term" value="P:protein secretion by the type II secretion system"/>
    <property type="evidence" value="ECO:0007669"/>
    <property type="project" value="TreeGrafter"/>
</dbReference>
<dbReference type="OrthoDB" id="9805682at2"/>
<evidence type="ECO:0000256" key="1">
    <source>
        <dbReference type="ARBA" id="ARBA00004429"/>
    </source>
</evidence>
<feature type="transmembrane region" description="Helical" evidence="11">
    <location>
        <begin position="251"/>
        <end position="270"/>
    </location>
</feature>
<protein>
    <submittedName>
        <fullName evidence="13">Type II secretion system protein F</fullName>
    </submittedName>
    <submittedName>
        <fullName evidence="14">Type IV pilus assembly protein PilC</fullName>
    </submittedName>
</protein>
<dbReference type="PANTHER" id="PTHR30012:SF7">
    <property type="entry name" value="PROTEIN TRANSPORT PROTEIN HOFC HOMOLOG"/>
    <property type="match status" value="1"/>
</dbReference>